<accession>A0ABQ5GRA0</accession>
<feature type="region of interest" description="Disordered" evidence="1">
    <location>
        <begin position="1"/>
        <end position="40"/>
    </location>
</feature>
<sequence>MGNVKNSVAERTQSNGIESEVQDESNRSGNDTDTDDADIKPIYDEEPMDEEQITAKCDILLLNGQHILRNLKSLMKVGLTRKLFDSCTGKVDSESTHSSNVDISKIHECKQTLDLSAELESLFSPLFDEYFNGEYQVVSKSFAVTTADASDKRQQQPDLTSSTSTLATTVTADGNFDLYIFLFFSLY</sequence>
<evidence type="ECO:0000313" key="3">
    <source>
        <dbReference type="Proteomes" id="UP001151760"/>
    </source>
</evidence>
<organism evidence="2 3">
    <name type="scientific">Tanacetum coccineum</name>
    <dbReference type="NCBI Taxonomy" id="301880"/>
    <lineage>
        <taxon>Eukaryota</taxon>
        <taxon>Viridiplantae</taxon>
        <taxon>Streptophyta</taxon>
        <taxon>Embryophyta</taxon>
        <taxon>Tracheophyta</taxon>
        <taxon>Spermatophyta</taxon>
        <taxon>Magnoliopsida</taxon>
        <taxon>eudicotyledons</taxon>
        <taxon>Gunneridae</taxon>
        <taxon>Pentapetalae</taxon>
        <taxon>asterids</taxon>
        <taxon>campanulids</taxon>
        <taxon>Asterales</taxon>
        <taxon>Asteraceae</taxon>
        <taxon>Asteroideae</taxon>
        <taxon>Anthemideae</taxon>
        <taxon>Anthemidinae</taxon>
        <taxon>Tanacetum</taxon>
    </lineage>
</organism>
<evidence type="ECO:0000313" key="2">
    <source>
        <dbReference type="EMBL" id="GJT77756.1"/>
    </source>
</evidence>
<comment type="caution">
    <text evidence="2">The sequence shown here is derived from an EMBL/GenBank/DDBJ whole genome shotgun (WGS) entry which is preliminary data.</text>
</comment>
<reference evidence="2" key="1">
    <citation type="journal article" date="2022" name="Int. J. Mol. Sci.">
        <title>Draft Genome of Tanacetum Coccineum: Genomic Comparison of Closely Related Tanacetum-Family Plants.</title>
        <authorList>
            <person name="Yamashiro T."/>
            <person name="Shiraishi A."/>
            <person name="Nakayama K."/>
            <person name="Satake H."/>
        </authorList>
    </citation>
    <scope>NUCLEOTIDE SEQUENCE</scope>
</reference>
<feature type="compositionally biased region" description="Polar residues" evidence="1">
    <location>
        <begin position="1"/>
        <end position="17"/>
    </location>
</feature>
<reference evidence="2" key="2">
    <citation type="submission" date="2022-01" db="EMBL/GenBank/DDBJ databases">
        <authorList>
            <person name="Yamashiro T."/>
            <person name="Shiraishi A."/>
            <person name="Satake H."/>
            <person name="Nakayama K."/>
        </authorList>
    </citation>
    <scope>NUCLEOTIDE SEQUENCE</scope>
</reference>
<protein>
    <submittedName>
        <fullName evidence="2">Uncharacterized protein</fullName>
    </submittedName>
</protein>
<dbReference type="Proteomes" id="UP001151760">
    <property type="component" value="Unassembled WGS sequence"/>
</dbReference>
<name>A0ABQ5GRA0_9ASTR</name>
<gene>
    <name evidence="2" type="ORF">Tco_1044481</name>
</gene>
<evidence type="ECO:0000256" key="1">
    <source>
        <dbReference type="SAM" id="MobiDB-lite"/>
    </source>
</evidence>
<proteinExistence type="predicted"/>
<keyword evidence="3" id="KW-1185">Reference proteome</keyword>
<dbReference type="EMBL" id="BQNB010018741">
    <property type="protein sequence ID" value="GJT77756.1"/>
    <property type="molecule type" value="Genomic_DNA"/>
</dbReference>